<dbReference type="GO" id="GO:0008236">
    <property type="term" value="F:serine-type peptidase activity"/>
    <property type="evidence" value="ECO:0007669"/>
    <property type="project" value="InterPro"/>
</dbReference>
<feature type="domain" description="Peptidase S9 prolyl oligopeptidase catalytic" evidence="2">
    <location>
        <begin position="152"/>
        <end position="312"/>
    </location>
</feature>
<dbReference type="Proteomes" id="UP000518300">
    <property type="component" value="Unassembled WGS sequence"/>
</dbReference>
<keyword evidence="1" id="KW-0732">Signal</keyword>
<comment type="caution">
    <text evidence="3">The sequence shown here is derived from an EMBL/GenBank/DDBJ whole genome shotgun (WGS) entry which is preliminary data.</text>
</comment>
<dbReference type="SUPFAM" id="SSF53474">
    <property type="entry name" value="alpha/beta-Hydrolases"/>
    <property type="match status" value="2"/>
</dbReference>
<dbReference type="InterPro" id="IPR050261">
    <property type="entry name" value="FrsA_esterase"/>
</dbReference>
<dbReference type="PANTHER" id="PTHR22946">
    <property type="entry name" value="DIENELACTONE HYDROLASE DOMAIN-CONTAINING PROTEIN-RELATED"/>
    <property type="match status" value="1"/>
</dbReference>
<sequence>MTRLRPPLSSLLLALVLALPALAAEPAAPTPTDAKLTELRRVTAYGAKAPLDVKTVNTRKRGDITVTELTYASPKGGPVPALLVTPPGKGPFPAVLFQHWGQGTKTEFLDEALALAHAGVVSLLVDAPHVRPAPWTRSVSTLASHDTFVQLIMDLRRGVDLLTSRPEVDGQRLGFVGHSLGATVGGALVGAEPRLRAVVLMAGIGEFSRFLRESQAPNPKKLQERTAQKDFDALVRNMENIDGVVGVRNAAPTALFFQYGRSDEWVTYAQARAYIDAAGEPKLFKFYEGGHELNEAASRDRVQWLRTHLGFAEVPFPTPPMISSPPPADPKAPPAPEWAKLRPVLTVPGMNEVQVRRGLTYTRAGEREYKLDLYLPDEAARESVPVIVLVHGMLHPAQAPFIRDWAPFSGQARWLAQDFAVAVPELGSPATGPAREQWFAGVPDMQQRVEAALDFLRRESATHRLDMDKVCLLVLSGGGLWGLAPALKKQPVPGLKCVAAWYPMLDAPALPKGTRPAEALRAADAKKLPPLMVVRAGRDMPELNAALDAFVKEAKGRRAPLTLVELPEGHHAFDAVDDVERTRETMRQTESFFEQHLFE</sequence>
<feature type="chain" id="PRO_5032759085" evidence="1">
    <location>
        <begin position="24"/>
        <end position="599"/>
    </location>
</feature>
<proteinExistence type="predicted"/>
<reference evidence="3 4" key="1">
    <citation type="submission" date="2020-04" db="EMBL/GenBank/DDBJ databases">
        <title>Draft genome of Pyxidicoccus fallax type strain.</title>
        <authorList>
            <person name="Whitworth D.E."/>
        </authorList>
    </citation>
    <scope>NUCLEOTIDE SEQUENCE [LARGE SCALE GENOMIC DNA]</scope>
    <source>
        <strain evidence="3 4">DSM 14698</strain>
    </source>
</reference>
<evidence type="ECO:0000256" key="1">
    <source>
        <dbReference type="SAM" id="SignalP"/>
    </source>
</evidence>
<evidence type="ECO:0000259" key="2">
    <source>
        <dbReference type="Pfam" id="PF00326"/>
    </source>
</evidence>
<dbReference type="EMBL" id="JABBJJ010000029">
    <property type="protein sequence ID" value="NMO14960.1"/>
    <property type="molecule type" value="Genomic_DNA"/>
</dbReference>
<dbReference type="InterPro" id="IPR001375">
    <property type="entry name" value="Peptidase_S9_cat"/>
</dbReference>
<protein>
    <submittedName>
        <fullName evidence="3">Prolyl oligopeptidase family serine peptidase</fullName>
    </submittedName>
</protein>
<dbReference type="Gene3D" id="3.40.50.1820">
    <property type="entry name" value="alpha/beta hydrolase"/>
    <property type="match status" value="2"/>
</dbReference>
<dbReference type="Pfam" id="PF00326">
    <property type="entry name" value="Peptidase_S9"/>
    <property type="match status" value="1"/>
</dbReference>
<gene>
    <name evidence="3" type="ORF">HG543_08845</name>
</gene>
<evidence type="ECO:0000313" key="4">
    <source>
        <dbReference type="Proteomes" id="UP000518300"/>
    </source>
</evidence>
<name>A0A848L7J3_9BACT</name>
<evidence type="ECO:0000313" key="3">
    <source>
        <dbReference type="EMBL" id="NMO14960.1"/>
    </source>
</evidence>
<accession>A0A848L7J3</accession>
<dbReference type="AlphaFoldDB" id="A0A848L7J3"/>
<dbReference type="GO" id="GO:0052689">
    <property type="term" value="F:carboxylic ester hydrolase activity"/>
    <property type="evidence" value="ECO:0007669"/>
    <property type="project" value="UniProtKB-ARBA"/>
</dbReference>
<dbReference type="RefSeq" id="WP_169344255.1">
    <property type="nucleotide sequence ID" value="NZ_JABBJJ010000029.1"/>
</dbReference>
<keyword evidence="4" id="KW-1185">Reference proteome</keyword>
<organism evidence="3 4">
    <name type="scientific">Pyxidicoccus fallax</name>
    <dbReference type="NCBI Taxonomy" id="394095"/>
    <lineage>
        <taxon>Bacteria</taxon>
        <taxon>Pseudomonadati</taxon>
        <taxon>Myxococcota</taxon>
        <taxon>Myxococcia</taxon>
        <taxon>Myxococcales</taxon>
        <taxon>Cystobacterineae</taxon>
        <taxon>Myxococcaceae</taxon>
        <taxon>Pyxidicoccus</taxon>
    </lineage>
</organism>
<dbReference type="InterPro" id="IPR029058">
    <property type="entry name" value="AB_hydrolase_fold"/>
</dbReference>
<feature type="signal peptide" evidence="1">
    <location>
        <begin position="1"/>
        <end position="23"/>
    </location>
</feature>
<dbReference type="GO" id="GO:0006508">
    <property type="term" value="P:proteolysis"/>
    <property type="evidence" value="ECO:0007669"/>
    <property type="project" value="InterPro"/>
</dbReference>